<evidence type="ECO:0000313" key="2">
    <source>
        <dbReference type="Proteomes" id="UP001177021"/>
    </source>
</evidence>
<name>A0ACB0KGA9_TRIPR</name>
<comment type="caution">
    <text evidence="1">The sequence shown here is derived from an EMBL/GenBank/DDBJ whole genome shotgun (WGS) entry which is preliminary data.</text>
</comment>
<keyword evidence="2" id="KW-1185">Reference proteome</keyword>
<dbReference type="EMBL" id="CASHSV030000206">
    <property type="protein sequence ID" value="CAJ2655603.1"/>
    <property type="molecule type" value="Genomic_DNA"/>
</dbReference>
<gene>
    <name evidence="1" type="ORF">MILVUS5_LOCUS22516</name>
</gene>
<proteinExistence type="predicted"/>
<accession>A0ACB0KGA9</accession>
<protein>
    <submittedName>
        <fullName evidence="1">Uncharacterized protein</fullName>
    </submittedName>
</protein>
<sequence length="1264" mass="142722">MARNAIAGGAAPLVQPPQDPSQIPGNVYHVHPSDGPASVSIKPVLTHCNYHAWARSMRRALGAKNKFDFVDGTIPIPDQFDPSFKAWSRCNMIIHSWIMNSVEDSIAQSIVYLENAIDVWNELKERFSRGDFIRISELQVEIYSLKQGSRSVSEFFTALKVLWEELEAYLPVPVCNCPRKCVCVTGIGNARSQHDLLRAIRFLTGLNDTYDLVRSQILLMDPLPAINKIFSMVIQYERQFAPVNIGSDLEDSKVLVNASDARRGQGRGKEIHIPKQALWHFRLGHLSNSRLLLMQATFPFVSLDKNSVCDICHFARQRKPSYHSSLNKASYCGELLHFDIWGPISVNSIHGHRFFLTVVDDFSRFTWIVPFKTKSEVSNLVMNFIHYIEKQFNVSVKSVRSDNGPEFLIPQFYASKGILHQTSCIYTPQQNGRVERKHQHLLNVGRSLLFQSKLPKVFWSYAVIHATFIINRVCTPLLQNKSPYHLLYNKPPNLDQLKVFGSLCYASTISVHRTKLDPRARKCIFLGYKTGMKGVVLLDMNHKNIFISRDVIHHDHILPYHTSNPTITWSYHTHNNDHLFDTTTPSPPTNPPITNNHHEPDHTTTLIEDEEHEPDIEPANSTIDIPPPHAPATADALTQLHSPSPILRRSTRQTTKPAHLSDYLCNLSNSSSASSSTGILYPISDFHSYSNISKTHGRYAMSIIAHSEPSSYKEASKFPCWIEAMNAEITALKQNKTWVYVDQPAHVKPIGSKWVYKVKHRADGSIERYKARLVAKGYNQIEGLDFFDTFSPVAKITTVRFLIALASLKSWHLHQLDVNNAFLHGELQEDVYMTIPEGVVAPKPNQVCKLLKSLYGLKQASSKWYERLTSLLVQQGYTQSTSDYSLFTLKHDHSFTALLVYVDDIILAGDSLSEFARIKQILDREFKIKDLGQLKYFLGLEVAHSQSGISICQRKYCLDLLKDTGLIGSKPAPTPLDHSTKIHQDSSAAYEDIGGYRRLIGKLLYLTTTRPDISFATQQLSQFLSSPTITHYDTACRVVRYLKGTPGRGLFFPRSSSLQLLGFADADWANCLDTRRSTSGYCFFLGNSLISWRAKKQNTVSRSSSEAEYRALSTAACELQWLLFLLRDLGVSCARAPALYCDNQSAIHIAANPVFHERTKHLEIDCHFVRDKVQQGLFRLLPISTKSQLADFFTKALPPKSFNSFISKLGMLNLYHAPACGRVLSVENTSEPTQEQSDDQLLEPHATDAKLLESHDGAYNKIHG</sequence>
<organism evidence="1 2">
    <name type="scientific">Trifolium pratense</name>
    <name type="common">Red clover</name>
    <dbReference type="NCBI Taxonomy" id="57577"/>
    <lineage>
        <taxon>Eukaryota</taxon>
        <taxon>Viridiplantae</taxon>
        <taxon>Streptophyta</taxon>
        <taxon>Embryophyta</taxon>
        <taxon>Tracheophyta</taxon>
        <taxon>Spermatophyta</taxon>
        <taxon>Magnoliopsida</taxon>
        <taxon>eudicotyledons</taxon>
        <taxon>Gunneridae</taxon>
        <taxon>Pentapetalae</taxon>
        <taxon>rosids</taxon>
        <taxon>fabids</taxon>
        <taxon>Fabales</taxon>
        <taxon>Fabaceae</taxon>
        <taxon>Papilionoideae</taxon>
        <taxon>50 kb inversion clade</taxon>
        <taxon>NPAAA clade</taxon>
        <taxon>Hologalegina</taxon>
        <taxon>IRL clade</taxon>
        <taxon>Trifolieae</taxon>
        <taxon>Trifolium</taxon>
    </lineage>
</organism>
<evidence type="ECO:0000313" key="1">
    <source>
        <dbReference type="EMBL" id="CAJ2655603.1"/>
    </source>
</evidence>
<dbReference type="Proteomes" id="UP001177021">
    <property type="component" value="Unassembled WGS sequence"/>
</dbReference>
<reference evidence="1" key="1">
    <citation type="submission" date="2023-10" db="EMBL/GenBank/DDBJ databases">
        <authorList>
            <person name="Rodriguez Cubillos JULIANA M."/>
            <person name="De Vega J."/>
        </authorList>
    </citation>
    <scope>NUCLEOTIDE SEQUENCE</scope>
</reference>